<reference evidence="11" key="1">
    <citation type="submission" date="2014-03" db="EMBL/GenBank/DDBJ databases">
        <title>The Genome Sequence of Puccinia striiformis f. sp. tritici PST-78.</title>
        <authorList>
            <consortium name="The Broad Institute Genome Sequencing Platform"/>
            <person name="Cuomo C."/>
            <person name="Hulbert S."/>
            <person name="Chen X."/>
            <person name="Walker B."/>
            <person name="Young S.K."/>
            <person name="Zeng Q."/>
            <person name="Gargeya S."/>
            <person name="Fitzgerald M."/>
            <person name="Haas B."/>
            <person name="Abouelleil A."/>
            <person name="Alvarado L."/>
            <person name="Arachchi H.M."/>
            <person name="Berlin A.M."/>
            <person name="Chapman S.B."/>
            <person name="Goldberg J."/>
            <person name="Griggs A."/>
            <person name="Gujja S."/>
            <person name="Hansen M."/>
            <person name="Howarth C."/>
            <person name="Imamovic A."/>
            <person name="Larimer J."/>
            <person name="McCowan C."/>
            <person name="Montmayeur A."/>
            <person name="Murphy C."/>
            <person name="Neiman D."/>
            <person name="Pearson M."/>
            <person name="Priest M."/>
            <person name="Roberts A."/>
            <person name="Saif S."/>
            <person name="Shea T."/>
            <person name="Sisk P."/>
            <person name="Sykes S."/>
            <person name="Wortman J."/>
            <person name="Nusbaum C."/>
            <person name="Birren B."/>
        </authorList>
    </citation>
    <scope>NUCLEOTIDE SEQUENCE [LARGE SCALE GENOMIC DNA]</scope>
    <source>
        <strain evidence="11">race PST-78</strain>
    </source>
</reference>
<organism evidence="10 11">
    <name type="scientific">Puccinia striiformis f. sp. tritici PST-78</name>
    <dbReference type="NCBI Taxonomy" id="1165861"/>
    <lineage>
        <taxon>Eukaryota</taxon>
        <taxon>Fungi</taxon>
        <taxon>Dikarya</taxon>
        <taxon>Basidiomycota</taxon>
        <taxon>Pucciniomycotina</taxon>
        <taxon>Pucciniomycetes</taxon>
        <taxon>Pucciniales</taxon>
        <taxon>Pucciniaceae</taxon>
        <taxon>Puccinia</taxon>
    </lineage>
</organism>
<keyword evidence="6" id="KW-0413">Isomerase</keyword>
<evidence type="ECO:0000313" key="11">
    <source>
        <dbReference type="Proteomes" id="UP000054564"/>
    </source>
</evidence>
<evidence type="ECO:0000256" key="5">
    <source>
        <dbReference type="ARBA" id="ARBA00019150"/>
    </source>
</evidence>
<dbReference type="SUPFAM" id="SSF100950">
    <property type="entry name" value="NagB/RpiA/CoA transferase-like"/>
    <property type="match status" value="1"/>
</dbReference>
<gene>
    <name evidence="10" type="ORF">PSTG_11789</name>
</gene>
<evidence type="ECO:0000256" key="7">
    <source>
        <dbReference type="ARBA" id="ARBA00029734"/>
    </source>
</evidence>
<feature type="compositionally biased region" description="Polar residues" evidence="9">
    <location>
        <begin position="1"/>
        <end position="15"/>
    </location>
</feature>
<dbReference type="AlphaFoldDB" id="A0A0L0V6J0"/>
<feature type="region of interest" description="Disordered" evidence="9">
    <location>
        <begin position="1"/>
        <end position="38"/>
    </location>
</feature>
<dbReference type="PANTHER" id="PTHR11934">
    <property type="entry name" value="RIBOSE-5-PHOSPHATE ISOMERASE"/>
    <property type="match status" value="1"/>
</dbReference>
<accession>A0A0L0V6J0</accession>
<comment type="catalytic activity">
    <reaction evidence="1">
        <text>aldehydo-D-ribose 5-phosphate = D-ribulose 5-phosphate</text>
        <dbReference type="Rhea" id="RHEA:14657"/>
        <dbReference type="ChEBI" id="CHEBI:58121"/>
        <dbReference type="ChEBI" id="CHEBI:58273"/>
        <dbReference type="EC" id="5.3.1.6"/>
    </reaction>
</comment>
<evidence type="ECO:0000313" key="10">
    <source>
        <dbReference type="EMBL" id="KNE94888.1"/>
    </source>
</evidence>
<evidence type="ECO:0000256" key="6">
    <source>
        <dbReference type="ARBA" id="ARBA00023235"/>
    </source>
</evidence>
<dbReference type="UniPathway" id="UPA00115">
    <property type="reaction ID" value="UER00412"/>
</dbReference>
<keyword evidence="11" id="KW-1185">Reference proteome</keyword>
<dbReference type="PANTHER" id="PTHR11934:SF0">
    <property type="entry name" value="RIBOSE-5-PHOSPHATE ISOMERASE"/>
    <property type="match status" value="1"/>
</dbReference>
<comment type="caution">
    <text evidence="10">The sequence shown here is derived from an EMBL/GenBank/DDBJ whole genome shotgun (WGS) entry which is preliminary data.</text>
</comment>
<comment type="pathway">
    <text evidence="2">Carbohydrate degradation; pentose phosphate pathway; D-ribose 5-phosphate from D-ribulose 5-phosphate (non-oxidative stage): step 1/1.</text>
</comment>
<evidence type="ECO:0000256" key="1">
    <source>
        <dbReference type="ARBA" id="ARBA00001713"/>
    </source>
</evidence>
<evidence type="ECO:0000256" key="8">
    <source>
        <dbReference type="ARBA" id="ARBA00032273"/>
    </source>
</evidence>
<dbReference type="GO" id="GO:0004751">
    <property type="term" value="F:ribose-5-phosphate isomerase activity"/>
    <property type="evidence" value="ECO:0007669"/>
    <property type="project" value="UniProtKB-EC"/>
</dbReference>
<dbReference type="GO" id="GO:0005737">
    <property type="term" value="C:cytoplasm"/>
    <property type="evidence" value="ECO:0007669"/>
    <property type="project" value="TreeGrafter"/>
</dbReference>
<evidence type="ECO:0000256" key="2">
    <source>
        <dbReference type="ARBA" id="ARBA00004988"/>
    </source>
</evidence>
<dbReference type="GO" id="GO:0006014">
    <property type="term" value="P:D-ribose metabolic process"/>
    <property type="evidence" value="ECO:0007669"/>
    <property type="project" value="TreeGrafter"/>
</dbReference>
<dbReference type="EC" id="5.3.1.6" evidence="4"/>
<dbReference type="Proteomes" id="UP000054564">
    <property type="component" value="Unassembled WGS sequence"/>
</dbReference>
<proteinExistence type="inferred from homology"/>
<protein>
    <recommendedName>
        <fullName evidence="5">Ribose-5-phosphate isomerase</fullName>
        <ecNumber evidence="4">5.3.1.6</ecNumber>
    </recommendedName>
    <alternativeName>
        <fullName evidence="8">D-ribose-5-phosphate ketol-isomerase</fullName>
    </alternativeName>
    <alternativeName>
        <fullName evidence="7">Phosphoriboisomerase</fullName>
    </alternativeName>
</protein>
<dbReference type="InterPro" id="IPR037171">
    <property type="entry name" value="NagB/RpiA_transferase-like"/>
</dbReference>
<sequence>MTGQFNTFSQASTAPLHSKPDPKLQTKQTIPATNPDGLDSIKASKQLAAYAAVNQHILPHHWVIGIGRGSTVPYVLKRNVQQGHKTNKSRWFIPTGFQSKELTVKAGLNLGDVDQFS</sequence>
<comment type="similarity">
    <text evidence="3">Belongs to the ribose 5-phosphate isomerase family.</text>
</comment>
<evidence type="ECO:0000256" key="4">
    <source>
        <dbReference type="ARBA" id="ARBA00011959"/>
    </source>
</evidence>
<evidence type="ECO:0000256" key="9">
    <source>
        <dbReference type="SAM" id="MobiDB-lite"/>
    </source>
</evidence>
<evidence type="ECO:0000256" key="3">
    <source>
        <dbReference type="ARBA" id="ARBA00008088"/>
    </source>
</evidence>
<dbReference type="Gene3D" id="3.40.50.1360">
    <property type="match status" value="1"/>
</dbReference>
<dbReference type="STRING" id="1165861.A0A0L0V6J0"/>
<name>A0A0L0V6J0_9BASI</name>
<dbReference type="InterPro" id="IPR004788">
    <property type="entry name" value="Ribose5P_isomerase_type_A"/>
</dbReference>
<dbReference type="EMBL" id="AJIL01000107">
    <property type="protein sequence ID" value="KNE94888.1"/>
    <property type="molecule type" value="Genomic_DNA"/>
</dbReference>
<dbReference type="GO" id="GO:0009052">
    <property type="term" value="P:pentose-phosphate shunt, non-oxidative branch"/>
    <property type="evidence" value="ECO:0007669"/>
    <property type="project" value="InterPro"/>
</dbReference>